<dbReference type="AlphaFoldDB" id="A0A926E0Q4"/>
<keyword evidence="2" id="KW-1185">Reference proteome</keyword>
<comment type="caution">
    <text evidence="1">The sequence shown here is derived from an EMBL/GenBank/DDBJ whole genome shotgun (WGS) entry which is preliminary data.</text>
</comment>
<evidence type="ECO:0008006" key="3">
    <source>
        <dbReference type="Google" id="ProtNLM"/>
    </source>
</evidence>
<dbReference type="EMBL" id="JACRSV010000001">
    <property type="protein sequence ID" value="MBC8559459.1"/>
    <property type="molecule type" value="Genomic_DNA"/>
</dbReference>
<dbReference type="RefSeq" id="WP_249294352.1">
    <property type="nucleotide sequence ID" value="NZ_JACRSV010000001.1"/>
</dbReference>
<reference evidence="1" key="1">
    <citation type="submission" date="2020-08" db="EMBL/GenBank/DDBJ databases">
        <title>Genome public.</title>
        <authorList>
            <person name="Liu C."/>
            <person name="Sun Q."/>
        </authorList>
    </citation>
    <scope>NUCLEOTIDE SEQUENCE</scope>
    <source>
        <strain evidence="1">NSJ-33</strain>
    </source>
</reference>
<evidence type="ECO:0000313" key="2">
    <source>
        <dbReference type="Proteomes" id="UP000610760"/>
    </source>
</evidence>
<gene>
    <name evidence="1" type="ORF">H8710_05165</name>
</gene>
<protein>
    <recommendedName>
        <fullName evidence="3">Stage III sporulation protein AG</fullName>
    </recommendedName>
</protein>
<evidence type="ECO:0000313" key="1">
    <source>
        <dbReference type="EMBL" id="MBC8559459.1"/>
    </source>
</evidence>
<proteinExistence type="predicted"/>
<dbReference type="Proteomes" id="UP000610760">
    <property type="component" value="Unassembled WGS sequence"/>
</dbReference>
<sequence length="189" mass="20564">MMEKLRDSAFVKMLKSGDKKVKIIMLLGILGILLIFLSQVFSSPKPKENQTVESGETVTTAAYRKMLEEDLAAFISQIEGAGETKVMVTLKGTGETVYLKEQKTDVNQQGDTGMENFSEHRSVSESYVVTDGKNGRNTVVKSQLEPEIKGVVVVCAGGDSPVVQSRILDAVTTALDLSSVRVYISKLAK</sequence>
<organism evidence="1 2">
    <name type="scientific">Fumia xinanensis</name>
    <dbReference type="NCBI Taxonomy" id="2763659"/>
    <lineage>
        <taxon>Bacteria</taxon>
        <taxon>Bacillati</taxon>
        <taxon>Bacillota</taxon>
        <taxon>Clostridia</taxon>
        <taxon>Eubacteriales</taxon>
        <taxon>Oscillospiraceae</taxon>
        <taxon>Fumia</taxon>
    </lineage>
</organism>
<accession>A0A926E0Q4</accession>
<name>A0A926E0Q4_9FIRM</name>